<organism evidence="1 2">
    <name type="scientific">Strongyloides venezuelensis</name>
    <name type="common">Threadworm</name>
    <dbReference type="NCBI Taxonomy" id="75913"/>
    <lineage>
        <taxon>Eukaryota</taxon>
        <taxon>Metazoa</taxon>
        <taxon>Ecdysozoa</taxon>
        <taxon>Nematoda</taxon>
        <taxon>Chromadorea</taxon>
        <taxon>Rhabditida</taxon>
        <taxon>Tylenchina</taxon>
        <taxon>Panagrolaimomorpha</taxon>
        <taxon>Strongyloidoidea</taxon>
        <taxon>Strongyloididae</taxon>
        <taxon>Strongyloides</taxon>
    </lineage>
</organism>
<reference evidence="2" key="2">
    <citation type="submission" date="2015-08" db="UniProtKB">
        <authorList>
            <consortium name="WormBaseParasite"/>
        </authorList>
    </citation>
    <scope>IDENTIFICATION</scope>
</reference>
<sequence length="187" mass="21655">MNKLSSYVNYQSCNVKVEQSKYLDHLRNTHKYVDDRFLKVIVYPVFECKTKVSELCVHFKQFIKIKNKYPLWILFIILFLANCKPILTEEDKKNFEITKNITKCLSEIYSVIDTSDGEESINNTETVSNGDIMLTPKDGITLIVEATKVAEEKNINITNISKENNIESIIQNLKSKCSSDDNNEERE</sequence>
<name>A0A0K0F568_STRVS</name>
<keyword evidence="1" id="KW-1185">Reference proteome</keyword>
<proteinExistence type="predicted"/>
<dbReference type="AlphaFoldDB" id="A0A0K0F568"/>
<reference evidence="1" key="1">
    <citation type="submission" date="2014-07" db="EMBL/GenBank/DDBJ databases">
        <authorList>
            <person name="Martin A.A"/>
            <person name="De Silva N."/>
        </authorList>
    </citation>
    <scope>NUCLEOTIDE SEQUENCE</scope>
</reference>
<protein>
    <submittedName>
        <fullName evidence="2">DZF domain-containing protein</fullName>
    </submittedName>
</protein>
<dbReference type="WBParaSite" id="SVE_0395800.1">
    <property type="protein sequence ID" value="SVE_0395800.1"/>
    <property type="gene ID" value="SVE_0395800"/>
</dbReference>
<accession>A0A0K0F568</accession>
<evidence type="ECO:0000313" key="1">
    <source>
        <dbReference type="Proteomes" id="UP000035680"/>
    </source>
</evidence>
<dbReference type="Proteomes" id="UP000035680">
    <property type="component" value="Unassembled WGS sequence"/>
</dbReference>
<evidence type="ECO:0000313" key="2">
    <source>
        <dbReference type="WBParaSite" id="SVE_0395800.1"/>
    </source>
</evidence>